<protein>
    <submittedName>
        <fullName evidence="1">43 kDa tail protein</fullName>
    </submittedName>
</protein>
<name>A0A8S5R417_9CAUD</name>
<evidence type="ECO:0000313" key="1">
    <source>
        <dbReference type="EMBL" id="DAE26112.1"/>
    </source>
</evidence>
<sequence length="347" mass="38382">MTHKVSYRVDVLRHGAKFSELRWLKDSAPDVLVDASGDIMGSLGGTFLHNPDIEYLSDELQPVLELDGQEYPLGVYRITTYTDSISAQGHFLRLDAYDRSWMIQTIKTEGILHLAAGTNYLTAVQQLMTQAGIGLVISTPTAETLRTDREDWQEGTDYLTICNQLLGEINYKTVWFDGSGIGHLEPKATPNAANIRWRYSSTDIRLLSPVSRDMSQEQDIFDAPNVFVAICSNPDLATPLVARAENNSPSSSISIFKRGQRITQVVKVDNIASQEALQAYVDDLCFQSQLGTRTITFYGLPEGGHGVGDVLSIDASEFGGIYEETGWQLRLSPGELMTHTAKRTVIA</sequence>
<organism evidence="1">
    <name type="scientific">Siphoviridae sp. ctj7819</name>
    <dbReference type="NCBI Taxonomy" id="2827277"/>
    <lineage>
        <taxon>Viruses</taxon>
        <taxon>Duplodnaviria</taxon>
        <taxon>Heunggongvirae</taxon>
        <taxon>Uroviricota</taxon>
        <taxon>Caudoviricetes</taxon>
    </lineage>
</organism>
<accession>A0A8S5R417</accession>
<dbReference type="EMBL" id="BK015808">
    <property type="protein sequence ID" value="DAE26112.1"/>
    <property type="molecule type" value="Genomic_DNA"/>
</dbReference>
<reference evidence="1" key="1">
    <citation type="journal article" date="2021" name="Proc. Natl. Acad. Sci. U.S.A.">
        <title>A Catalog of Tens of Thousands of Viruses from Human Metagenomes Reveals Hidden Associations with Chronic Diseases.</title>
        <authorList>
            <person name="Tisza M.J."/>
            <person name="Buck C.B."/>
        </authorList>
    </citation>
    <scope>NUCLEOTIDE SEQUENCE</scope>
    <source>
        <strain evidence="1">Ctj7819</strain>
    </source>
</reference>
<proteinExistence type="predicted"/>